<dbReference type="EMBL" id="CP066681">
    <property type="protein sequence ID" value="QQG35635.1"/>
    <property type="molecule type" value="Genomic_DNA"/>
</dbReference>
<accession>A0A7T5UGS3</accession>
<reference evidence="1 2" key="1">
    <citation type="submission" date="2020-07" db="EMBL/GenBank/DDBJ databases">
        <title>Huge and variable diversity of episymbiotic CPR bacteria and DPANN archaea in groundwater ecosystems.</title>
        <authorList>
            <person name="He C.Y."/>
            <person name="Keren R."/>
            <person name="Whittaker M."/>
            <person name="Farag I.F."/>
            <person name="Doudna J."/>
            <person name="Cate J.H.D."/>
            <person name="Banfield J.F."/>
        </authorList>
    </citation>
    <scope>NUCLEOTIDE SEQUENCE [LARGE SCALE GENOMIC DNA]</scope>
    <source>
        <strain evidence="1">NC_groundwater_70_Ag_B-0.1um_54_66</strain>
    </source>
</reference>
<organism evidence="1 2">
    <name type="scientific">Micavibrio aeruginosavorus</name>
    <dbReference type="NCBI Taxonomy" id="349221"/>
    <lineage>
        <taxon>Bacteria</taxon>
        <taxon>Pseudomonadati</taxon>
        <taxon>Bdellovibrionota</taxon>
        <taxon>Bdellovibrionia</taxon>
        <taxon>Bdellovibrionales</taxon>
        <taxon>Pseudobdellovibrionaceae</taxon>
        <taxon>Micavibrio</taxon>
    </lineage>
</organism>
<proteinExistence type="predicted"/>
<protein>
    <submittedName>
        <fullName evidence="1">Uncharacterized protein</fullName>
    </submittedName>
</protein>
<dbReference type="Proteomes" id="UP000595362">
    <property type="component" value="Chromosome"/>
</dbReference>
<gene>
    <name evidence="1" type="ORF">HYS17_08930</name>
</gene>
<sequence length="115" mass="12131">MPNPWPALYTFLGSFQNLKSSKFPAVLITAASAFAGHELWPQEPAVTVPVSAARAQMLENGVAGSRDELAGRLSQTVNSYFTEKGFSCDPVTPSDTVGATMKRAQSCAGPAAEPK</sequence>
<evidence type="ECO:0000313" key="2">
    <source>
        <dbReference type="Proteomes" id="UP000595362"/>
    </source>
</evidence>
<dbReference type="AlphaFoldDB" id="A0A7T5UGS3"/>
<evidence type="ECO:0000313" key="1">
    <source>
        <dbReference type="EMBL" id="QQG35635.1"/>
    </source>
</evidence>
<name>A0A7T5UGS3_9BACT</name>